<evidence type="ECO:0000256" key="3">
    <source>
        <dbReference type="PROSITE-ProRule" id="PRU00339"/>
    </source>
</evidence>
<dbReference type="Proteomes" id="UP001596379">
    <property type="component" value="Unassembled WGS sequence"/>
</dbReference>
<feature type="chain" id="PRO_5046086299" evidence="4">
    <location>
        <begin position="26"/>
        <end position="423"/>
    </location>
</feature>
<dbReference type="PROSITE" id="PS51257">
    <property type="entry name" value="PROKAR_LIPOPROTEIN"/>
    <property type="match status" value="1"/>
</dbReference>
<keyword evidence="2 3" id="KW-0802">TPR repeat</keyword>
<organism evidence="5 6">
    <name type="scientific">Herminiimonas aquatilis</name>
    <dbReference type="NCBI Taxonomy" id="345342"/>
    <lineage>
        <taxon>Bacteria</taxon>
        <taxon>Pseudomonadati</taxon>
        <taxon>Pseudomonadota</taxon>
        <taxon>Betaproteobacteria</taxon>
        <taxon>Burkholderiales</taxon>
        <taxon>Oxalobacteraceae</taxon>
        <taxon>Herminiimonas</taxon>
    </lineage>
</organism>
<keyword evidence="1" id="KW-0677">Repeat</keyword>
<proteinExistence type="predicted"/>
<dbReference type="SMART" id="SM00028">
    <property type="entry name" value="TPR"/>
    <property type="match status" value="2"/>
</dbReference>
<keyword evidence="4" id="KW-0732">Signal</keyword>
<dbReference type="PROSITE" id="PS50005">
    <property type="entry name" value="TPR"/>
    <property type="match status" value="1"/>
</dbReference>
<dbReference type="InterPro" id="IPR011990">
    <property type="entry name" value="TPR-like_helical_dom_sf"/>
</dbReference>
<reference evidence="6" key="1">
    <citation type="journal article" date="2019" name="Int. J. Syst. Evol. Microbiol.">
        <title>The Global Catalogue of Microorganisms (GCM) 10K type strain sequencing project: providing services to taxonomists for standard genome sequencing and annotation.</title>
        <authorList>
            <consortium name="The Broad Institute Genomics Platform"/>
            <consortium name="The Broad Institute Genome Sequencing Center for Infectious Disease"/>
            <person name="Wu L."/>
            <person name="Ma J."/>
        </authorList>
    </citation>
    <scope>NUCLEOTIDE SEQUENCE [LARGE SCALE GENOMIC DNA]</scope>
    <source>
        <strain evidence="6">CCUG 36956</strain>
    </source>
</reference>
<evidence type="ECO:0000313" key="6">
    <source>
        <dbReference type="Proteomes" id="UP001596379"/>
    </source>
</evidence>
<comment type="caution">
    <text evidence="5">The sequence shown here is derived from an EMBL/GenBank/DDBJ whole genome shotgun (WGS) entry which is preliminary data.</text>
</comment>
<dbReference type="Pfam" id="PF07719">
    <property type="entry name" value="TPR_2"/>
    <property type="match status" value="1"/>
</dbReference>
<evidence type="ECO:0000256" key="4">
    <source>
        <dbReference type="SAM" id="SignalP"/>
    </source>
</evidence>
<dbReference type="EMBL" id="JBHTCC010000001">
    <property type="protein sequence ID" value="MFC7297360.1"/>
    <property type="molecule type" value="Genomic_DNA"/>
</dbReference>
<dbReference type="Gene3D" id="1.25.40.10">
    <property type="entry name" value="Tetratricopeptide repeat domain"/>
    <property type="match status" value="1"/>
</dbReference>
<evidence type="ECO:0000256" key="2">
    <source>
        <dbReference type="ARBA" id="ARBA00022803"/>
    </source>
</evidence>
<dbReference type="SUPFAM" id="SSF56935">
    <property type="entry name" value="Porins"/>
    <property type="match status" value="1"/>
</dbReference>
<sequence length="423" mass="48692">MNLRTRGNMLSSGALLACLSISAPASSEETEAAPQQKEMTYGEKADQEIQNFRWNNALQIYRDELAINEKNADAWRGMGRILRWQGHLDESRQAYEKAAALEPDNANAALGITRTYFLDHDFKQAAAGYASAQERWPQDEEVQQAAYDFAREKNPRIYGRYERDLTFRTKTYGAGLPLLSREDIQLEYVEDESLGQYVRKDQKITYAHYFGLNNFLEFRYRKSDYSYFAPVTDFSAIDKFDEYRLRYAYPFTPEQVGTVTYTYRPTTLETTQQSYDSTKIEFELRSQWSPRFGTVVGAGQLRELNSNPSTTSDLRNTSLVKVGVDYMLTQKAQVAATYITNPDLDNSIKSKTLLLLSYQWRDNLSSLLRYRYDDYKQGGNQRIYSLALRYTPDAHLWVEVGALSATRAGRSGVYPQATLIYKF</sequence>
<feature type="signal peptide" evidence="4">
    <location>
        <begin position="1"/>
        <end position="25"/>
    </location>
</feature>
<dbReference type="InterPro" id="IPR019734">
    <property type="entry name" value="TPR_rpt"/>
</dbReference>
<evidence type="ECO:0000313" key="5">
    <source>
        <dbReference type="EMBL" id="MFC7297360.1"/>
    </source>
</evidence>
<protein>
    <submittedName>
        <fullName evidence="5">Tetratricopeptide repeat protein</fullName>
    </submittedName>
</protein>
<name>A0ABW2J318_9BURK</name>
<keyword evidence="6" id="KW-1185">Reference proteome</keyword>
<dbReference type="InterPro" id="IPR013105">
    <property type="entry name" value="TPR_2"/>
</dbReference>
<dbReference type="SUPFAM" id="SSF48452">
    <property type="entry name" value="TPR-like"/>
    <property type="match status" value="1"/>
</dbReference>
<accession>A0ABW2J318</accession>
<gene>
    <name evidence="5" type="ORF">ACFQO0_02795</name>
</gene>
<evidence type="ECO:0000256" key="1">
    <source>
        <dbReference type="ARBA" id="ARBA00022737"/>
    </source>
</evidence>
<feature type="repeat" description="TPR" evidence="3">
    <location>
        <begin position="72"/>
        <end position="105"/>
    </location>
</feature>